<name>A0A6G0ZH77_APHCR</name>
<dbReference type="GO" id="GO:2000001">
    <property type="term" value="P:regulation of DNA damage checkpoint"/>
    <property type="evidence" value="ECO:0007669"/>
    <property type="project" value="TreeGrafter"/>
</dbReference>
<dbReference type="InterPro" id="IPR015943">
    <property type="entry name" value="WD40/YVTN_repeat-like_dom_sf"/>
</dbReference>
<keyword evidence="5" id="KW-0677">Repeat</keyword>
<evidence type="ECO:0000256" key="2">
    <source>
        <dbReference type="ARBA" id="ARBA00005434"/>
    </source>
</evidence>
<evidence type="ECO:0000256" key="5">
    <source>
        <dbReference type="ARBA" id="ARBA00022737"/>
    </source>
</evidence>
<dbReference type="GO" id="GO:0003677">
    <property type="term" value="F:DNA binding"/>
    <property type="evidence" value="ECO:0007669"/>
    <property type="project" value="TreeGrafter"/>
</dbReference>
<reference evidence="7 8" key="1">
    <citation type="submission" date="2019-08" db="EMBL/GenBank/DDBJ databases">
        <title>Whole genome of Aphis craccivora.</title>
        <authorList>
            <person name="Voronova N.V."/>
            <person name="Shulinski R.S."/>
            <person name="Bandarenka Y.V."/>
            <person name="Zhorov D.G."/>
            <person name="Warner D."/>
        </authorList>
    </citation>
    <scope>NUCLEOTIDE SEQUENCE [LARGE SCALE GENOMIC DNA]</scope>
    <source>
        <strain evidence="7">180601</strain>
        <tissue evidence="7">Whole Body</tissue>
    </source>
</reference>
<evidence type="ECO:0000313" key="8">
    <source>
        <dbReference type="Proteomes" id="UP000478052"/>
    </source>
</evidence>
<dbReference type="SMART" id="SM00320">
    <property type="entry name" value="WD40"/>
    <property type="match status" value="4"/>
</dbReference>
<dbReference type="PANTHER" id="PTHR14773:SF0">
    <property type="entry name" value="WD REPEAT-CONTAINING PROTEIN 76"/>
    <property type="match status" value="1"/>
</dbReference>
<proteinExistence type="inferred from homology"/>
<dbReference type="Proteomes" id="UP000478052">
    <property type="component" value="Unassembled WGS sequence"/>
</dbReference>
<dbReference type="InterPro" id="IPR036322">
    <property type="entry name" value="WD40_repeat_dom_sf"/>
</dbReference>
<dbReference type="OrthoDB" id="9890280at2759"/>
<accession>A0A6G0ZH77</accession>
<dbReference type="EMBL" id="VUJU01000424">
    <property type="protein sequence ID" value="KAF0770490.1"/>
    <property type="molecule type" value="Genomic_DNA"/>
</dbReference>
<comment type="caution">
    <text evidence="7">The sequence shown here is derived from an EMBL/GenBank/DDBJ whole genome shotgun (WGS) entry which is preliminary data.</text>
</comment>
<dbReference type="GO" id="GO:0005634">
    <property type="term" value="C:nucleus"/>
    <property type="evidence" value="ECO:0007669"/>
    <property type="project" value="TreeGrafter"/>
</dbReference>
<dbReference type="Gene3D" id="2.130.10.10">
    <property type="entry name" value="YVTN repeat-like/Quinoprotein amine dehydrogenase"/>
    <property type="match status" value="1"/>
</dbReference>
<evidence type="ECO:0000256" key="4">
    <source>
        <dbReference type="ARBA" id="ARBA00022574"/>
    </source>
</evidence>
<dbReference type="AlphaFoldDB" id="A0A6G0ZH77"/>
<evidence type="ECO:0000256" key="3">
    <source>
        <dbReference type="ARBA" id="ARBA00021234"/>
    </source>
</evidence>
<feature type="non-terminal residue" evidence="7">
    <location>
        <position position="1"/>
    </location>
</feature>
<dbReference type="InterPro" id="IPR001680">
    <property type="entry name" value="WD40_rpt"/>
</dbReference>
<protein>
    <recommendedName>
        <fullName evidence="3">WD repeat-containing protein 76</fullName>
    </recommendedName>
</protein>
<dbReference type="Pfam" id="PF00400">
    <property type="entry name" value="WD40"/>
    <property type="match status" value="2"/>
</dbReference>
<gene>
    <name evidence="7" type="ORF">FWK35_00009512</name>
</gene>
<organism evidence="7 8">
    <name type="scientific">Aphis craccivora</name>
    <name type="common">Cowpea aphid</name>
    <dbReference type="NCBI Taxonomy" id="307492"/>
    <lineage>
        <taxon>Eukaryota</taxon>
        <taxon>Metazoa</taxon>
        <taxon>Ecdysozoa</taxon>
        <taxon>Arthropoda</taxon>
        <taxon>Hexapoda</taxon>
        <taxon>Insecta</taxon>
        <taxon>Pterygota</taxon>
        <taxon>Neoptera</taxon>
        <taxon>Paraneoptera</taxon>
        <taxon>Hemiptera</taxon>
        <taxon>Sternorrhyncha</taxon>
        <taxon>Aphidomorpha</taxon>
        <taxon>Aphidoidea</taxon>
        <taxon>Aphididae</taxon>
        <taxon>Aphidini</taxon>
        <taxon>Aphis</taxon>
        <taxon>Aphis</taxon>
    </lineage>
</organism>
<sequence length="489" mass="56008">FMMIKIQEASLLNMEEIECMSDDEDDNLTYEQQRAKRMKKNEEILENLGLTQIAKTLATSIQKSKIEKKSSVKKSINLKPERRSLRIANLPAPQDYHLPGENELKSNDSEKDDYNKFKDQSSITMPEEDSDFVEKLNDDLAIKEAVNDFHKLPSHKFVHVLKSLDMNTPSLKVCEKRIYSLAIHPSETSLIIAAGDMRGNLSLYNNRNSEMREYRLHDAPINCISFCTWDSYKLFSTSHDGSVRCGDMDKRTFDIIYKRDWKGIKQSRMNHATWHTEFERNLLIGGGSGHVDVIDIRTPDKIINTAWCHERSVRTVQCHPLEKHHFLTSSGIGEVSLWDIRNMTDKLINPVLQFEHPKSLTSAFFSDSGSKMVSTCNDDKIRIFNTNTLNLSATKPIKIIPHNNHTGRWLSVFKAKWNPGRDNEFFIGSMITPKRIQVYNCAGHVLHNLMSTDMTTYCPVIEVHPTQAIYVGGNGSGRLHIFSTKEQLT</sequence>
<evidence type="ECO:0000313" key="7">
    <source>
        <dbReference type="EMBL" id="KAF0770490.1"/>
    </source>
</evidence>
<evidence type="ECO:0000256" key="6">
    <source>
        <dbReference type="SAM" id="MobiDB-lite"/>
    </source>
</evidence>
<comment type="similarity">
    <text evidence="2">Belongs to the WD repeat DDB2/WDR76 family.</text>
</comment>
<dbReference type="SUPFAM" id="SSF50978">
    <property type="entry name" value="WD40 repeat-like"/>
    <property type="match status" value="1"/>
</dbReference>
<evidence type="ECO:0000256" key="1">
    <source>
        <dbReference type="ARBA" id="ARBA00002530"/>
    </source>
</evidence>
<dbReference type="PANTHER" id="PTHR14773">
    <property type="entry name" value="WD REPEAT-CONTAINING PROTEIN 76"/>
    <property type="match status" value="1"/>
</dbReference>
<keyword evidence="4" id="KW-0853">WD repeat</keyword>
<feature type="compositionally biased region" description="Basic and acidic residues" evidence="6">
    <location>
        <begin position="98"/>
        <end position="119"/>
    </location>
</feature>
<dbReference type="InterPro" id="IPR050853">
    <property type="entry name" value="WD_repeat_DNA-damage-binding"/>
</dbReference>
<comment type="function">
    <text evidence="1">Specifically binds 5-hydroxymethylcytosine (5hmC), suggesting that it acts as a specific reader of 5hmC.</text>
</comment>
<feature type="region of interest" description="Disordered" evidence="6">
    <location>
        <begin position="92"/>
        <end position="120"/>
    </location>
</feature>
<keyword evidence="8" id="KW-1185">Reference proteome</keyword>